<dbReference type="PANTHER" id="PTHR30483">
    <property type="entry name" value="LEUCINE-SPECIFIC-BINDING PROTEIN"/>
    <property type="match status" value="1"/>
</dbReference>
<keyword evidence="2" id="KW-0732">Signal</keyword>
<comment type="similarity">
    <text evidence="1">Belongs to the leucine-binding protein family.</text>
</comment>
<dbReference type="EMBL" id="MOMC01000060">
    <property type="protein sequence ID" value="ONH25408.1"/>
    <property type="molecule type" value="Genomic_DNA"/>
</dbReference>
<dbReference type="InterPro" id="IPR028081">
    <property type="entry name" value="Leu-bd"/>
</dbReference>
<evidence type="ECO:0000256" key="1">
    <source>
        <dbReference type="ARBA" id="ARBA00010062"/>
    </source>
</evidence>
<evidence type="ECO:0000313" key="5">
    <source>
        <dbReference type="Proteomes" id="UP000188929"/>
    </source>
</evidence>
<organism evidence="4 5">
    <name type="scientific">Pseudofrankia asymbiotica</name>
    <dbReference type="NCBI Taxonomy" id="1834516"/>
    <lineage>
        <taxon>Bacteria</taxon>
        <taxon>Bacillati</taxon>
        <taxon>Actinomycetota</taxon>
        <taxon>Actinomycetes</taxon>
        <taxon>Frankiales</taxon>
        <taxon>Frankiaceae</taxon>
        <taxon>Pseudofrankia</taxon>
    </lineage>
</organism>
<dbReference type="Pfam" id="PF13458">
    <property type="entry name" value="Peripla_BP_6"/>
    <property type="match status" value="1"/>
</dbReference>
<dbReference type="PANTHER" id="PTHR30483:SF6">
    <property type="entry name" value="PERIPLASMIC BINDING PROTEIN OF ABC TRANSPORTER FOR NATURAL AMINO ACIDS"/>
    <property type="match status" value="1"/>
</dbReference>
<dbReference type="Gene3D" id="3.40.50.2300">
    <property type="match status" value="2"/>
</dbReference>
<accession>A0A1V2I690</accession>
<keyword evidence="5" id="KW-1185">Reference proteome</keyword>
<evidence type="ECO:0000313" key="4">
    <source>
        <dbReference type="EMBL" id="ONH25408.1"/>
    </source>
</evidence>
<name>A0A1V2I690_9ACTN</name>
<feature type="domain" description="Leucine-binding protein" evidence="3">
    <location>
        <begin position="73"/>
        <end position="400"/>
    </location>
</feature>
<dbReference type="OrthoDB" id="5169139at2"/>
<dbReference type="InterPro" id="IPR028082">
    <property type="entry name" value="Peripla_BP_I"/>
</dbReference>
<evidence type="ECO:0000256" key="2">
    <source>
        <dbReference type="ARBA" id="ARBA00022729"/>
    </source>
</evidence>
<dbReference type="SUPFAM" id="SSF53822">
    <property type="entry name" value="Periplasmic binding protein-like I"/>
    <property type="match status" value="1"/>
</dbReference>
<reference evidence="5" key="1">
    <citation type="submission" date="2016-10" db="EMBL/GenBank/DDBJ databases">
        <title>Frankia sp. NRRL B-16386 Genome sequencing.</title>
        <authorList>
            <person name="Ghodhbane-Gtari F."/>
            <person name="Swanson E."/>
            <person name="Gueddou A."/>
            <person name="Hezbri K."/>
            <person name="Ktari K."/>
            <person name="Nouioui I."/>
            <person name="Morris K."/>
            <person name="Simpson S."/>
            <person name="Abebe-Akele F."/>
            <person name="Thomas K."/>
            <person name="Gtari M."/>
            <person name="Tisa L.S."/>
        </authorList>
    </citation>
    <scope>NUCLEOTIDE SEQUENCE [LARGE SCALE GENOMIC DNA]</scope>
    <source>
        <strain evidence="5">NRRL B-16386</strain>
    </source>
</reference>
<comment type="caution">
    <text evidence="4">The sequence shown here is derived from an EMBL/GenBank/DDBJ whole genome shotgun (WGS) entry which is preliminary data.</text>
</comment>
<gene>
    <name evidence="4" type="ORF">BL253_27580</name>
</gene>
<proteinExistence type="inferred from homology"/>
<evidence type="ECO:0000259" key="3">
    <source>
        <dbReference type="Pfam" id="PF13458"/>
    </source>
</evidence>
<sequence>MQEATGPRRLAKARRRYPRLSAGVLLSAPMALLLFTAACGGSDDGGDSGGSPTTAASGSADALGAVNKATGAPVKIGIVSDGKTPALDNTVQFEVAEATVKWLNEHRGGLGGRPIEIVKCDTQGDPAKGTDCGNQLVEQDVVAVAVGESSVGDAVAKPLADADIPAMFYGLTTPDILKDPTIYSVSDPNFAIQQLPIASAQQAKAKKVVSVVIDVPAILPSVQDVAPGLMKAAGLDYQLIRIPPGTADMTAQLQAATTGGPSVAFVIGNDAFCISAFNGLRQVGFDGPISAISQCMTDATRKAVSGSILKGMTVAAAFPVGGDDPSTALYNSVISTYGKNIDPSATVGRGMFVTLAGLMTATDGVKGDITPATVNAAIKAMPEKELPGAGGLRFRCNGKAYPESPSVCTRGGLTTTLDDKGEPTGFKVQANTPIPD</sequence>
<dbReference type="AlphaFoldDB" id="A0A1V2I690"/>
<dbReference type="STRING" id="1834516.BL253_27580"/>
<protein>
    <submittedName>
        <fullName evidence="4">Branched-chain amino acid ABC transporter substrate-binding protein</fullName>
    </submittedName>
</protein>
<dbReference type="Proteomes" id="UP000188929">
    <property type="component" value="Unassembled WGS sequence"/>
</dbReference>
<dbReference type="InterPro" id="IPR051010">
    <property type="entry name" value="BCAA_transport"/>
</dbReference>